<accession>A0A6J5KWX4</accession>
<protein>
    <submittedName>
        <fullName evidence="2">Uncharacterized protein</fullName>
    </submittedName>
</protein>
<evidence type="ECO:0000313" key="2">
    <source>
        <dbReference type="EMBL" id="CAB4126521.1"/>
    </source>
</evidence>
<reference evidence="2" key="1">
    <citation type="submission" date="2020-04" db="EMBL/GenBank/DDBJ databases">
        <authorList>
            <person name="Chiriac C."/>
            <person name="Salcher M."/>
            <person name="Ghai R."/>
            <person name="Kavagutti S V."/>
        </authorList>
    </citation>
    <scope>NUCLEOTIDE SEQUENCE</scope>
</reference>
<gene>
    <name evidence="2" type="ORF">UFOVP80_20</name>
</gene>
<feature type="region of interest" description="Disordered" evidence="1">
    <location>
        <begin position="29"/>
        <end position="63"/>
    </location>
</feature>
<organism evidence="2">
    <name type="scientific">uncultured Caudovirales phage</name>
    <dbReference type="NCBI Taxonomy" id="2100421"/>
    <lineage>
        <taxon>Viruses</taxon>
        <taxon>Duplodnaviria</taxon>
        <taxon>Heunggongvirae</taxon>
        <taxon>Uroviricota</taxon>
        <taxon>Caudoviricetes</taxon>
        <taxon>Peduoviridae</taxon>
        <taxon>Maltschvirus</taxon>
        <taxon>Maltschvirus maltsch</taxon>
    </lineage>
</organism>
<sequence>MHKKHEKKHPLLHGHHEEGKKWIQGAIKHPGALRKSLKVKPGEKIPESKLKKAEHSKNPKTRKRALLAETLKKMHHKGKK</sequence>
<name>A0A6J5KWX4_9CAUD</name>
<proteinExistence type="predicted"/>
<feature type="compositionally biased region" description="Basic and acidic residues" evidence="1">
    <location>
        <begin position="40"/>
        <end position="57"/>
    </location>
</feature>
<evidence type="ECO:0000256" key="1">
    <source>
        <dbReference type="SAM" id="MobiDB-lite"/>
    </source>
</evidence>
<dbReference type="EMBL" id="LR796205">
    <property type="protein sequence ID" value="CAB4126521.1"/>
    <property type="molecule type" value="Genomic_DNA"/>
</dbReference>